<dbReference type="EMBL" id="LAPT01000110">
    <property type="protein sequence ID" value="PXF29465.1"/>
    <property type="molecule type" value="Genomic_DNA"/>
</dbReference>
<dbReference type="InterPro" id="IPR014319">
    <property type="entry name" value="Phageshock_PspA"/>
</dbReference>
<comment type="caution">
    <text evidence="3">The sequence shown here is derived from an EMBL/GenBank/DDBJ whole genome shotgun (WGS) entry which is preliminary data.</text>
</comment>
<dbReference type="PANTHER" id="PTHR31088:SF6">
    <property type="entry name" value="PHAGE SHOCK PROTEIN A"/>
    <property type="match status" value="1"/>
</dbReference>
<gene>
    <name evidence="3" type="ORF">WH50_20730</name>
</gene>
<evidence type="ECO:0000256" key="2">
    <source>
        <dbReference type="SAM" id="Coils"/>
    </source>
</evidence>
<proteinExistence type="inferred from homology"/>
<evidence type="ECO:0000313" key="4">
    <source>
        <dbReference type="Proteomes" id="UP000248090"/>
    </source>
</evidence>
<keyword evidence="2" id="KW-0175">Coiled coil</keyword>
<dbReference type="NCBIfam" id="TIGR02977">
    <property type="entry name" value="phageshock_pspA"/>
    <property type="match status" value="1"/>
</dbReference>
<name>A0ABX5LV40_9GAMM</name>
<dbReference type="PANTHER" id="PTHR31088">
    <property type="entry name" value="MEMBRANE-ASSOCIATED PROTEIN VIPP1, CHLOROPLASTIC"/>
    <property type="match status" value="1"/>
</dbReference>
<dbReference type="InterPro" id="IPR007157">
    <property type="entry name" value="PspA_VIPP1"/>
</dbReference>
<dbReference type="Proteomes" id="UP000248090">
    <property type="component" value="Unassembled WGS sequence"/>
</dbReference>
<reference evidence="3 4" key="1">
    <citation type="submission" date="2015-03" db="EMBL/GenBank/DDBJ databases">
        <authorList>
            <person name="Krishnan R."/>
            <person name="Midha S."/>
            <person name="Patil P.B."/>
            <person name="Rameshkumar N."/>
        </authorList>
    </citation>
    <scope>NUCLEOTIDE SEQUENCE [LARGE SCALE GENOMIC DNA]</scope>
    <source>
        <strain evidence="3 4">L1E11</strain>
    </source>
</reference>
<feature type="coiled-coil region" evidence="2">
    <location>
        <begin position="47"/>
        <end position="188"/>
    </location>
</feature>
<accession>A0ABX5LV40</accession>
<organism evidence="3 4">
    <name type="scientific">Pokkaliibacter plantistimulans</name>
    <dbReference type="NCBI Taxonomy" id="1635171"/>
    <lineage>
        <taxon>Bacteria</taxon>
        <taxon>Pseudomonadati</taxon>
        <taxon>Pseudomonadota</taxon>
        <taxon>Gammaproteobacteria</taxon>
        <taxon>Oceanospirillales</taxon>
        <taxon>Balneatrichaceae</taxon>
        <taxon>Pokkaliibacter</taxon>
    </lineage>
</organism>
<keyword evidence="4" id="KW-1185">Reference proteome</keyword>
<evidence type="ECO:0000256" key="1">
    <source>
        <dbReference type="ARBA" id="ARBA00043985"/>
    </source>
</evidence>
<sequence length="225" mass="25808">MGIFSRFGDIINANLTALLDRAEDPAKMIRMMIQEMEETLVEVRTTSARVIADRKEQERRVARLQQEASDWEAKARLAISKGREDLARAALAEQQAVEDSLKACSRELTIIEEQLQVLHEEIGQLQQKLDDAKAKQKALLVREQTSRSRMDMRRSGNREKLEEAFRKFDAYERKMDNLEAQLESEDLGRGRSLHDEFAELERNDKVEEALAALKARMSGDSRSDS</sequence>
<dbReference type="Pfam" id="PF04012">
    <property type="entry name" value="PspA_IM30"/>
    <property type="match status" value="1"/>
</dbReference>
<dbReference type="RefSeq" id="WP_110189185.1">
    <property type="nucleotide sequence ID" value="NZ_CP177354.1"/>
</dbReference>
<protein>
    <submittedName>
        <fullName evidence="3">Phage shock protein</fullName>
    </submittedName>
</protein>
<evidence type="ECO:0000313" key="3">
    <source>
        <dbReference type="EMBL" id="PXF29465.1"/>
    </source>
</evidence>
<comment type="similarity">
    <text evidence="1">Belongs to the PspA/Vipp/IM30 family.</text>
</comment>